<dbReference type="Proteomes" id="UP000807309">
    <property type="component" value="Unassembled WGS sequence"/>
</dbReference>
<name>A0ABS0CGA2_9NOCA</name>
<dbReference type="SUPFAM" id="SSF48008">
    <property type="entry name" value="GntR ligand-binding domain-like"/>
    <property type="match status" value="1"/>
</dbReference>
<keyword evidence="1" id="KW-0805">Transcription regulation</keyword>
<gene>
    <name evidence="5" type="ORF">IU470_30315</name>
</gene>
<dbReference type="InterPro" id="IPR011711">
    <property type="entry name" value="GntR_C"/>
</dbReference>
<dbReference type="EMBL" id="JADLRE010000036">
    <property type="protein sequence ID" value="MBF6229373.1"/>
    <property type="molecule type" value="Genomic_DNA"/>
</dbReference>
<evidence type="ECO:0000256" key="2">
    <source>
        <dbReference type="ARBA" id="ARBA00023125"/>
    </source>
</evidence>
<evidence type="ECO:0000259" key="4">
    <source>
        <dbReference type="PROSITE" id="PS50949"/>
    </source>
</evidence>
<dbReference type="PANTHER" id="PTHR43537">
    <property type="entry name" value="TRANSCRIPTIONAL REGULATOR, GNTR FAMILY"/>
    <property type="match status" value="1"/>
</dbReference>
<dbReference type="InterPro" id="IPR008920">
    <property type="entry name" value="TF_FadR/GntR_C"/>
</dbReference>
<dbReference type="SMART" id="SM00345">
    <property type="entry name" value="HTH_GNTR"/>
    <property type="match status" value="1"/>
</dbReference>
<sequence length="257" mass="27816">MHIHHRGVALSKQESAGLTALGAVLSPLEGGGPKTEAVVQRLCAAISLGLMVDGQQLPSETDLANQLGVSTMTLREALAVLRQRGIVHTKRGRGGGSFIRGAADVLESSSLARLQQMSIQELRDLGDEHFAVTGAAAVFAARRGVRADIARLRSLADRLKDSSEPVSARRADSRFHIEMAVCAQSTRLTRAEVALQAELSALLWLPRLKLDPEAEATAHRDLVDAIEREDDARARELAESQTESRIRRLVALRLELS</sequence>
<dbReference type="SMART" id="SM00895">
    <property type="entry name" value="FCD"/>
    <property type="match status" value="1"/>
</dbReference>
<keyword evidence="6" id="KW-1185">Reference proteome</keyword>
<keyword evidence="3" id="KW-0804">Transcription</keyword>
<organism evidence="5 6">
    <name type="scientific">Nocardia abscessus</name>
    <dbReference type="NCBI Taxonomy" id="120957"/>
    <lineage>
        <taxon>Bacteria</taxon>
        <taxon>Bacillati</taxon>
        <taxon>Actinomycetota</taxon>
        <taxon>Actinomycetes</taxon>
        <taxon>Mycobacteriales</taxon>
        <taxon>Nocardiaceae</taxon>
        <taxon>Nocardia</taxon>
    </lineage>
</organism>
<dbReference type="Gene3D" id="1.20.120.530">
    <property type="entry name" value="GntR ligand-binding domain-like"/>
    <property type="match status" value="1"/>
</dbReference>
<dbReference type="SUPFAM" id="SSF46785">
    <property type="entry name" value="Winged helix' DNA-binding domain"/>
    <property type="match status" value="1"/>
</dbReference>
<dbReference type="Gene3D" id="1.10.10.10">
    <property type="entry name" value="Winged helix-like DNA-binding domain superfamily/Winged helix DNA-binding domain"/>
    <property type="match status" value="1"/>
</dbReference>
<dbReference type="CDD" id="cd07377">
    <property type="entry name" value="WHTH_GntR"/>
    <property type="match status" value="1"/>
</dbReference>
<reference evidence="5 6" key="1">
    <citation type="submission" date="2020-10" db="EMBL/GenBank/DDBJ databases">
        <title>Identification of Nocardia species via Next-generation sequencing and recognition of intraspecies genetic diversity.</title>
        <authorList>
            <person name="Li P."/>
            <person name="Li P."/>
            <person name="Lu B."/>
        </authorList>
    </citation>
    <scope>NUCLEOTIDE SEQUENCE [LARGE SCALE GENOMIC DNA]</scope>
    <source>
        <strain evidence="5 6">N-11</strain>
    </source>
</reference>
<dbReference type="InterPro" id="IPR000524">
    <property type="entry name" value="Tscrpt_reg_HTH_GntR"/>
</dbReference>
<dbReference type="Pfam" id="PF00392">
    <property type="entry name" value="GntR"/>
    <property type="match status" value="1"/>
</dbReference>
<evidence type="ECO:0000313" key="6">
    <source>
        <dbReference type="Proteomes" id="UP000807309"/>
    </source>
</evidence>
<evidence type="ECO:0000256" key="3">
    <source>
        <dbReference type="ARBA" id="ARBA00023163"/>
    </source>
</evidence>
<dbReference type="Pfam" id="PF07729">
    <property type="entry name" value="FCD"/>
    <property type="match status" value="1"/>
</dbReference>
<dbReference type="PRINTS" id="PR00035">
    <property type="entry name" value="HTHGNTR"/>
</dbReference>
<keyword evidence="2" id="KW-0238">DNA-binding</keyword>
<comment type="caution">
    <text evidence="5">The sequence shown here is derived from an EMBL/GenBank/DDBJ whole genome shotgun (WGS) entry which is preliminary data.</text>
</comment>
<evidence type="ECO:0000256" key="1">
    <source>
        <dbReference type="ARBA" id="ARBA00023015"/>
    </source>
</evidence>
<dbReference type="InterPro" id="IPR036390">
    <property type="entry name" value="WH_DNA-bd_sf"/>
</dbReference>
<dbReference type="PANTHER" id="PTHR43537:SF24">
    <property type="entry name" value="GLUCONATE OPERON TRANSCRIPTIONAL REPRESSOR"/>
    <property type="match status" value="1"/>
</dbReference>
<dbReference type="InterPro" id="IPR036388">
    <property type="entry name" value="WH-like_DNA-bd_sf"/>
</dbReference>
<protein>
    <submittedName>
        <fullName evidence="5">FadR family transcriptional regulator</fullName>
    </submittedName>
</protein>
<evidence type="ECO:0000313" key="5">
    <source>
        <dbReference type="EMBL" id="MBF6229373.1"/>
    </source>
</evidence>
<feature type="domain" description="HTH gntR-type" evidence="4">
    <location>
        <begin position="32"/>
        <end position="102"/>
    </location>
</feature>
<dbReference type="PROSITE" id="PS50949">
    <property type="entry name" value="HTH_GNTR"/>
    <property type="match status" value="1"/>
</dbReference>
<accession>A0ABS0CGA2</accession>
<proteinExistence type="predicted"/>